<dbReference type="PROSITE" id="PS50158">
    <property type="entry name" value="ZF_CCHC"/>
    <property type="match status" value="1"/>
</dbReference>
<dbReference type="SMART" id="SM00343">
    <property type="entry name" value="ZnF_C2HC"/>
    <property type="match status" value="1"/>
</dbReference>
<keyword evidence="1" id="KW-0479">Metal-binding</keyword>
<feature type="domain" description="CCHC-type" evidence="3">
    <location>
        <begin position="278"/>
        <end position="291"/>
    </location>
</feature>
<dbReference type="Pfam" id="PF14223">
    <property type="entry name" value="Retrotran_gag_2"/>
    <property type="match status" value="1"/>
</dbReference>
<dbReference type="PANTHER" id="PTHR47481:SF10">
    <property type="entry name" value="COPIA-LIKE POLYPROTEIN_RETROTRANSPOSON"/>
    <property type="match status" value="1"/>
</dbReference>
<dbReference type="RefSeq" id="XP_010415083.1">
    <property type="nucleotide sequence ID" value="XM_010416781.1"/>
</dbReference>
<feature type="compositionally biased region" description="Polar residues" evidence="2">
    <location>
        <begin position="264"/>
        <end position="273"/>
    </location>
</feature>
<proteinExistence type="predicted"/>
<dbReference type="GeneID" id="104701140"/>
<dbReference type="Proteomes" id="UP000694864">
    <property type="component" value="Chromosome 7"/>
</dbReference>
<reference evidence="4" key="1">
    <citation type="journal article" date="2014" name="Nat. Commun.">
        <title>The emerging biofuel crop Camelina sativa retains a highly undifferentiated hexaploid genome structure.</title>
        <authorList>
            <person name="Kagale S."/>
            <person name="Koh C."/>
            <person name="Nixon J."/>
            <person name="Bollina V."/>
            <person name="Clarke W.E."/>
            <person name="Tuteja R."/>
            <person name="Spillane C."/>
            <person name="Robinson S.J."/>
            <person name="Links M.G."/>
            <person name="Clarke C."/>
            <person name="Higgins E.E."/>
            <person name="Huebert T."/>
            <person name="Sharpe A.G."/>
            <person name="Parkin I.A."/>
        </authorList>
    </citation>
    <scope>NUCLEOTIDE SEQUENCE [LARGE SCALE GENOMIC DNA]</scope>
    <source>
        <strain evidence="4">cv. DH55</strain>
    </source>
</reference>
<evidence type="ECO:0000256" key="1">
    <source>
        <dbReference type="PROSITE-ProRule" id="PRU00047"/>
    </source>
</evidence>
<keyword evidence="1" id="KW-0863">Zinc-finger</keyword>
<evidence type="ECO:0000313" key="4">
    <source>
        <dbReference type="Proteomes" id="UP000694864"/>
    </source>
</evidence>
<dbReference type="InterPro" id="IPR001878">
    <property type="entry name" value="Znf_CCHC"/>
</dbReference>
<evidence type="ECO:0000256" key="2">
    <source>
        <dbReference type="SAM" id="MobiDB-lite"/>
    </source>
</evidence>
<evidence type="ECO:0000313" key="5">
    <source>
        <dbReference type="RefSeq" id="XP_010415083.1"/>
    </source>
</evidence>
<accession>A0ABM0SRH8</accession>
<reference evidence="5" key="2">
    <citation type="submission" date="2025-08" db="UniProtKB">
        <authorList>
            <consortium name="RefSeq"/>
        </authorList>
    </citation>
    <scope>IDENTIFICATION</scope>
    <source>
        <tissue evidence="5">Leaf</tissue>
    </source>
</reference>
<dbReference type="PANTHER" id="PTHR47481">
    <property type="match status" value="1"/>
</dbReference>
<gene>
    <name evidence="5" type="primary">LOC104701140</name>
</gene>
<feature type="region of interest" description="Disordered" evidence="2">
    <location>
        <begin position="229"/>
        <end position="274"/>
    </location>
</feature>
<organism evidence="4 5">
    <name type="scientific">Camelina sativa</name>
    <name type="common">False flax</name>
    <name type="synonym">Myagrum sativum</name>
    <dbReference type="NCBI Taxonomy" id="90675"/>
    <lineage>
        <taxon>Eukaryota</taxon>
        <taxon>Viridiplantae</taxon>
        <taxon>Streptophyta</taxon>
        <taxon>Embryophyta</taxon>
        <taxon>Tracheophyta</taxon>
        <taxon>Spermatophyta</taxon>
        <taxon>Magnoliopsida</taxon>
        <taxon>eudicotyledons</taxon>
        <taxon>Gunneridae</taxon>
        <taxon>Pentapetalae</taxon>
        <taxon>rosids</taxon>
        <taxon>malvids</taxon>
        <taxon>Brassicales</taxon>
        <taxon>Brassicaceae</taxon>
        <taxon>Camelineae</taxon>
        <taxon>Camelina</taxon>
    </lineage>
</organism>
<keyword evidence="1" id="KW-0862">Zinc</keyword>
<keyword evidence="4" id="KW-1185">Reference proteome</keyword>
<evidence type="ECO:0000259" key="3">
    <source>
        <dbReference type="PROSITE" id="PS50158"/>
    </source>
</evidence>
<sequence length="379" mass="41658">MATSYPFPDNIHVTSTITIKLNNTNYLLWKTQFESLLSCQKLIGFVNGAVTAPSRTTSTTNDAEVPNPQYEAWFCTDQLVRSWLFGTLFEEVLGYVHNIPTSRDVLLSLAENINKSSISREFALRRSLWVLEKKDMSFAAYCREFIAICDALSSIGKPIDESLKIFGFSNGLGRDYDPIATVVQSSLSKISPPRFGDVVYEVESFENKLQSYNVSDAVTPHLAFHVQQSGYGNQSRGGYRGRGRSSGQNRGHGGYSSHGRGFSQHRTTQQSSGERPICQICGRTGHLATDCWNYFDHNYQRPDVAQVFFSLQISDGNDWVTDSGATAHVTSSAINLQSATTYNGNDTVQVGDGTYLPITHVGSTTIASSTEGGSKGSTK</sequence>
<protein>
    <submittedName>
        <fullName evidence="5">Uncharacterized protein LOC104701140</fullName>
    </submittedName>
</protein>
<name>A0ABM0SRH8_CAMSA</name>